<evidence type="ECO:0000256" key="2">
    <source>
        <dbReference type="ARBA" id="ARBA00022603"/>
    </source>
</evidence>
<evidence type="ECO:0000256" key="4">
    <source>
        <dbReference type="ARBA" id="ARBA00025707"/>
    </source>
</evidence>
<dbReference type="EMBL" id="UOEU01000323">
    <property type="protein sequence ID" value="VAW32116.1"/>
    <property type="molecule type" value="Genomic_DNA"/>
</dbReference>
<evidence type="ECO:0000256" key="3">
    <source>
        <dbReference type="ARBA" id="ARBA00022679"/>
    </source>
</evidence>
<name>A0A3B0VJ28_9ZZZZ</name>
<protein>
    <recommendedName>
        <fullName evidence="5">Polyketide synthase-like methyltransferase domain-containing protein</fullName>
    </recommendedName>
</protein>
<accession>A0A3B0VJ28</accession>
<dbReference type="InterPro" id="IPR013216">
    <property type="entry name" value="Methyltransf_11"/>
</dbReference>
<comment type="pathway">
    <text evidence="1">Lipid metabolism.</text>
</comment>
<dbReference type="CDD" id="cd02440">
    <property type="entry name" value="AdoMet_MTases"/>
    <property type="match status" value="1"/>
</dbReference>
<sequence>MQQDDERQNEYDDVFVTRLQLIWGEGFLSPGGPEEVRRMVKGLSIAEREVLDIGCGIGGVDVLLATDHRAKRVLGVDVERPLLIRAEERVRQLGLSDRIQFRLVALGSLPLDDASFDVVFSKDAMMHIPDKRAMFADVYRILRPGGVLVASDWLKSPASQTPALDAYREAAEYSAKMVSPEATEQWLQDAGFESVELRDITDWLLPDSRKTHERICGELKERATELIGQQRYERWVRISQTLIGSLEARELRPVHLVAQKA</sequence>
<dbReference type="InterPro" id="IPR020803">
    <property type="entry name" value="MeTfrase_dom"/>
</dbReference>
<dbReference type="SUPFAM" id="SSF53335">
    <property type="entry name" value="S-adenosyl-L-methionine-dependent methyltransferases"/>
    <property type="match status" value="1"/>
</dbReference>
<evidence type="ECO:0000259" key="5">
    <source>
        <dbReference type="SMART" id="SM00828"/>
    </source>
</evidence>
<dbReference type="PANTHER" id="PTHR44307">
    <property type="entry name" value="PHOSPHOETHANOLAMINE METHYLTRANSFERASE"/>
    <property type="match status" value="1"/>
</dbReference>
<dbReference type="InterPro" id="IPR029063">
    <property type="entry name" value="SAM-dependent_MTases_sf"/>
</dbReference>
<dbReference type="GO" id="GO:0032259">
    <property type="term" value="P:methylation"/>
    <property type="evidence" value="ECO:0007669"/>
    <property type="project" value="UniProtKB-KW"/>
</dbReference>
<keyword evidence="2" id="KW-0489">Methyltransferase</keyword>
<keyword evidence="3" id="KW-0808">Transferase</keyword>
<comment type="pathway">
    <text evidence="4">Phospholipid metabolism.</text>
</comment>
<reference evidence="6" key="1">
    <citation type="submission" date="2018-06" db="EMBL/GenBank/DDBJ databases">
        <authorList>
            <person name="Zhirakovskaya E."/>
        </authorList>
    </citation>
    <scope>NUCLEOTIDE SEQUENCE</scope>
</reference>
<dbReference type="Pfam" id="PF08241">
    <property type="entry name" value="Methyltransf_11"/>
    <property type="match status" value="1"/>
</dbReference>
<feature type="domain" description="Polyketide synthase-like methyltransferase" evidence="5">
    <location>
        <begin position="30"/>
        <end position="248"/>
    </location>
</feature>
<gene>
    <name evidence="6" type="ORF">MNBD_CHLOROFLEXI01-122</name>
</gene>
<dbReference type="AlphaFoldDB" id="A0A3B0VJ28"/>
<evidence type="ECO:0000313" key="6">
    <source>
        <dbReference type="EMBL" id="VAW32116.1"/>
    </source>
</evidence>
<dbReference type="PANTHER" id="PTHR44307:SF2">
    <property type="entry name" value="PHOSPHOETHANOLAMINE METHYLTRANSFERASE ISOFORM X1"/>
    <property type="match status" value="1"/>
</dbReference>
<dbReference type="Gene3D" id="3.40.50.150">
    <property type="entry name" value="Vaccinia Virus protein VP39"/>
    <property type="match status" value="1"/>
</dbReference>
<dbReference type="GO" id="GO:0008757">
    <property type="term" value="F:S-adenosylmethionine-dependent methyltransferase activity"/>
    <property type="evidence" value="ECO:0007669"/>
    <property type="project" value="InterPro"/>
</dbReference>
<evidence type="ECO:0000256" key="1">
    <source>
        <dbReference type="ARBA" id="ARBA00005189"/>
    </source>
</evidence>
<organism evidence="6">
    <name type="scientific">hydrothermal vent metagenome</name>
    <dbReference type="NCBI Taxonomy" id="652676"/>
    <lineage>
        <taxon>unclassified sequences</taxon>
        <taxon>metagenomes</taxon>
        <taxon>ecological metagenomes</taxon>
    </lineage>
</organism>
<dbReference type="SMART" id="SM00828">
    <property type="entry name" value="PKS_MT"/>
    <property type="match status" value="1"/>
</dbReference>
<proteinExistence type="predicted"/>